<evidence type="ECO:0000313" key="3">
    <source>
        <dbReference type="Proteomes" id="UP000295122"/>
    </source>
</evidence>
<evidence type="ECO:0000256" key="1">
    <source>
        <dbReference type="SAM" id="Phobius"/>
    </source>
</evidence>
<dbReference type="EMBL" id="SNZR01000013">
    <property type="protein sequence ID" value="TDR89610.1"/>
    <property type="molecule type" value="Genomic_DNA"/>
</dbReference>
<name>A0A4R7BUY1_9HYPH</name>
<feature type="transmembrane region" description="Helical" evidence="1">
    <location>
        <begin position="77"/>
        <end position="102"/>
    </location>
</feature>
<organism evidence="2 3">
    <name type="scientific">Enterovirga rhinocerotis</name>
    <dbReference type="NCBI Taxonomy" id="1339210"/>
    <lineage>
        <taxon>Bacteria</taxon>
        <taxon>Pseudomonadati</taxon>
        <taxon>Pseudomonadota</taxon>
        <taxon>Alphaproteobacteria</taxon>
        <taxon>Hyphomicrobiales</taxon>
        <taxon>Methylobacteriaceae</taxon>
        <taxon>Enterovirga</taxon>
    </lineage>
</organism>
<evidence type="ECO:0000313" key="2">
    <source>
        <dbReference type="EMBL" id="TDR89610.1"/>
    </source>
</evidence>
<protein>
    <submittedName>
        <fullName evidence="2">Uncharacterized protein</fullName>
    </submittedName>
</protein>
<dbReference type="AlphaFoldDB" id="A0A4R7BUY1"/>
<keyword evidence="1" id="KW-1133">Transmembrane helix</keyword>
<keyword evidence="1" id="KW-0472">Membrane</keyword>
<proteinExistence type="predicted"/>
<reference evidence="2 3" key="1">
    <citation type="submission" date="2019-03" db="EMBL/GenBank/DDBJ databases">
        <title>Genomic Encyclopedia of Type Strains, Phase IV (KMG-IV): sequencing the most valuable type-strain genomes for metagenomic binning, comparative biology and taxonomic classification.</title>
        <authorList>
            <person name="Goeker M."/>
        </authorList>
    </citation>
    <scope>NUCLEOTIDE SEQUENCE [LARGE SCALE GENOMIC DNA]</scope>
    <source>
        <strain evidence="2 3">DSM 25903</strain>
    </source>
</reference>
<keyword evidence="1" id="KW-0812">Transmembrane</keyword>
<feature type="transmembrane region" description="Helical" evidence="1">
    <location>
        <begin position="42"/>
        <end position="65"/>
    </location>
</feature>
<comment type="caution">
    <text evidence="2">The sequence shown here is derived from an EMBL/GenBank/DDBJ whole genome shotgun (WGS) entry which is preliminary data.</text>
</comment>
<accession>A0A4R7BUY1</accession>
<gene>
    <name evidence="2" type="ORF">EV668_2443</name>
</gene>
<dbReference type="Proteomes" id="UP000295122">
    <property type="component" value="Unassembled WGS sequence"/>
</dbReference>
<dbReference type="OrthoDB" id="7277252at2"/>
<keyword evidence="3" id="KW-1185">Reference proteome</keyword>
<sequence length="107" mass="11205">MALVMRSLAGLTLWAAGFSLLYGLHGLGCGLGWTREILGPLTVLNGALIALWLILLGLALWLALSSHRARPDSDPRGLARLALVGTWAGFVGLLLTGAPVLLPAHCL</sequence>
<dbReference type="RefSeq" id="WP_133770359.1">
    <property type="nucleotide sequence ID" value="NZ_SNZR01000013.1"/>
</dbReference>